<name>A0A0A9CL19_ARUDO</name>
<dbReference type="AlphaFoldDB" id="A0A0A9CL19"/>
<protein>
    <submittedName>
        <fullName evidence="1">Uncharacterized protein</fullName>
    </submittedName>
</protein>
<evidence type="ECO:0000313" key="1">
    <source>
        <dbReference type="EMBL" id="JAD77009.1"/>
    </source>
</evidence>
<organism evidence="1">
    <name type="scientific">Arundo donax</name>
    <name type="common">Giant reed</name>
    <name type="synonym">Donax arundinaceus</name>
    <dbReference type="NCBI Taxonomy" id="35708"/>
    <lineage>
        <taxon>Eukaryota</taxon>
        <taxon>Viridiplantae</taxon>
        <taxon>Streptophyta</taxon>
        <taxon>Embryophyta</taxon>
        <taxon>Tracheophyta</taxon>
        <taxon>Spermatophyta</taxon>
        <taxon>Magnoliopsida</taxon>
        <taxon>Liliopsida</taxon>
        <taxon>Poales</taxon>
        <taxon>Poaceae</taxon>
        <taxon>PACMAD clade</taxon>
        <taxon>Arundinoideae</taxon>
        <taxon>Arundineae</taxon>
        <taxon>Arundo</taxon>
    </lineage>
</organism>
<accession>A0A0A9CL19</accession>
<reference evidence="1" key="2">
    <citation type="journal article" date="2015" name="Data Brief">
        <title>Shoot transcriptome of the giant reed, Arundo donax.</title>
        <authorList>
            <person name="Barrero R.A."/>
            <person name="Guerrero F.D."/>
            <person name="Moolhuijzen P."/>
            <person name="Goolsby J.A."/>
            <person name="Tidwell J."/>
            <person name="Bellgard S.E."/>
            <person name="Bellgard M.I."/>
        </authorList>
    </citation>
    <scope>NUCLEOTIDE SEQUENCE</scope>
    <source>
        <tissue evidence="1">Shoot tissue taken approximately 20 cm above the soil surface</tissue>
    </source>
</reference>
<reference evidence="1" key="1">
    <citation type="submission" date="2014-09" db="EMBL/GenBank/DDBJ databases">
        <authorList>
            <person name="Magalhaes I.L.F."/>
            <person name="Oliveira U."/>
            <person name="Santos F.R."/>
            <person name="Vidigal T.H.D.A."/>
            <person name="Brescovit A.D."/>
            <person name="Santos A.J."/>
        </authorList>
    </citation>
    <scope>NUCLEOTIDE SEQUENCE</scope>
    <source>
        <tissue evidence="1">Shoot tissue taken approximately 20 cm above the soil surface</tissue>
    </source>
</reference>
<sequence>MLTQRKPAFAGLQDAVDHFHGEERTPLVVARVVQYSHTVLR</sequence>
<dbReference type="EMBL" id="GBRH01220886">
    <property type="protein sequence ID" value="JAD77009.1"/>
    <property type="molecule type" value="Transcribed_RNA"/>
</dbReference>
<proteinExistence type="predicted"/>